<dbReference type="CDD" id="cd17930">
    <property type="entry name" value="DEXHc_cas3"/>
    <property type="match status" value="1"/>
</dbReference>
<keyword evidence="11" id="KW-1185">Reference proteome</keyword>
<proteinExistence type="inferred from homology"/>
<comment type="similarity">
    <text evidence="2">In the central section; belongs to the CRISPR-associated helicase Cas3 family.</text>
</comment>
<dbReference type="SUPFAM" id="SSF52540">
    <property type="entry name" value="P-loop containing nucleoside triphosphate hydrolases"/>
    <property type="match status" value="1"/>
</dbReference>
<dbReference type="PROSITE" id="PS51643">
    <property type="entry name" value="HD_CAS3"/>
    <property type="match status" value="1"/>
</dbReference>
<accession>F4LKN7</accession>
<dbReference type="CDD" id="cd09641">
    <property type="entry name" value="Cas3''_I"/>
    <property type="match status" value="1"/>
</dbReference>
<dbReference type="GO" id="GO:0004386">
    <property type="term" value="F:helicase activity"/>
    <property type="evidence" value="ECO:0007669"/>
    <property type="project" value="UniProtKB-KW"/>
</dbReference>
<evidence type="ECO:0000313" key="10">
    <source>
        <dbReference type="EMBL" id="AEE17593.1"/>
    </source>
</evidence>
<evidence type="ECO:0000256" key="2">
    <source>
        <dbReference type="ARBA" id="ARBA00009046"/>
    </source>
</evidence>
<dbReference type="GO" id="GO:0016787">
    <property type="term" value="F:hydrolase activity"/>
    <property type="evidence" value="ECO:0007669"/>
    <property type="project" value="UniProtKB-KW"/>
</dbReference>
<sequence length="820" mass="92096">MSVADTAYARYRAEDSTYQLLKDHLAETAALASLFLGKIDLSELGVLCGLLHDIGKGTPVWQRYLRENVETTNRREKIPHATAGGVYVARKLAGRDYAAVRELVAMCVMYHHGSGLPDMITQDGSSPYLTRLTENGDAADAVHPPEEAERILSDSDVLKKINHSIETYVRRTDFETGKVLPAKSTFYAGLLARYSSSCLIDADRTSSALFERHSPLHVPSYERIPDWQRLLEKLESHIQKFPVDSDLAVHRKAVSQRCAEFGQKQKGIYTLSAATGAGKTLSSLRFALTHAAKHKLDHIFIIAPYTSILDQNAKVIRDILEKDEPENSIVLECHSNVLKEVDAEARMMQTLLAETWNTPVVITTMVQFLESLFASGTQKIRRMHQLARSVVVFDEIQTLPSKCTYLFNFAVPFLVDVCGSTALLCTATQPAFETLDKTYALPLKAEHEIIPDILRHFTEFKRVDVIDKTVPGGYTAPDLCTFILNELKTVRSLLVVVNTKPQALELYTLLQSEPDGFDESYHLSTNMCPAHRRAVIGRISAALTARERIICVSTRLIEAGIDISFDCAVRLNAGMDSIAQTAGRCNRNGTLTDEAGHPISGKTYIVNMKDERLGSLEELKLGQSKMERILREYKDEPERFGGTLLNPEIIKRYFTYYFSDLPAATLAYDVRGIRRDTLVDLLSTNKESKAAFLRCDQFPKEMLPVFRQAFKTAWEKFEVIEDNTVGVIVPYGEGERIIGKLLSLELRSADDYKRCYRLLEKAQQYTVNVFYTQLPEYLEKQCVREISLSENTSIYVAIDGYYDCGTGFAERFSGAACLVH</sequence>
<dbReference type="SUPFAM" id="SSF109604">
    <property type="entry name" value="HD-domain/PDEase-like"/>
    <property type="match status" value="1"/>
</dbReference>
<keyword evidence="6" id="KW-0347">Helicase</keyword>
<dbReference type="InterPro" id="IPR011545">
    <property type="entry name" value="DEAD/DEAH_box_helicase_dom"/>
</dbReference>
<dbReference type="KEGG" id="tbe:Trebr_2179"/>
<keyword evidence="7" id="KW-0067">ATP-binding</keyword>
<dbReference type="Pfam" id="PF00270">
    <property type="entry name" value="DEAD"/>
    <property type="match status" value="1"/>
</dbReference>
<keyword evidence="3" id="KW-0479">Metal-binding</keyword>
<dbReference type="eggNOG" id="COG1203">
    <property type="taxonomic scope" value="Bacteria"/>
</dbReference>
<dbReference type="HOGENOM" id="CLU_010123_0_0_12"/>
<dbReference type="Pfam" id="PF22590">
    <property type="entry name" value="Cas3-like_C_2"/>
    <property type="match status" value="1"/>
</dbReference>
<dbReference type="GO" id="GO:0005524">
    <property type="term" value="F:ATP binding"/>
    <property type="evidence" value="ECO:0007669"/>
    <property type="project" value="UniProtKB-KW"/>
</dbReference>
<dbReference type="GO" id="GO:0051607">
    <property type="term" value="P:defense response to virus"/>
    <property type="evidence" value="ECO:0007669"/>
    <property type="project" value="UniProtKB-KW"/>
</dbReference>
<evidence type="ECO:0000256" key="6">
    <source>
        <dbReference type="ARBA" id="ARBA00022806"/>
    </source>
</evidence>
<comment type="similarity">
    <text evidence="1">In the N-terminal section; belongs to the CRISPR-associated nuclease Cas3-HD family.</text>
</comment>
<evidence type="ECO:0000256" key="7">
    <source>
        <dbReference type="ARBA" id="ARBA00022840"/>
    </source>
</evidence>
<evidence type="ECO:0000313" key="11">
    <source>
        <dbReference type="Proteomes" id="UP000006546"/>
    </source>
</evidence>
<dbReference type="EMBL" id="CP002696">
    <property type="protein sequence ID" value="AEE17593.1"/>
    <property type="molecule type" value="Genomic_DNA"/>
</dbReference>
<dbReference type="InterPro" id="IPR014001">
    <property type="entry name" value="Helicase_ATP-bd"/>
</dbReference>
<name>F4LKN7_TREBD</name>
<evidence type="ECO:0000259" key="9">
    <source>
        <dbReference type="PROSITE" id="PS51643"/>
    </source>
</evidence>
<reference evidence="11" key="1">
    <citation type="submission" date="2011-04" db="EMBL/GenBank/DDBJ databases">
        <title>The complete genome of Treponema brennaborense DSM 12168.</title>
        <authorList>
            <person name="Lucas S."/>
            <person name="Han J."/>
            <person name="Lapidus A."/>
            <person name="Bruce D."/>
            <person name="Goodwin L."/>
            <person name="Pitluck S."/>
            <person name="Peters L."/>
            <person name="Kyrpides N."/>
            <person name="Mavromatis K."/>
            <person name="Ivanova N."/>
            <person name="Mikhailova N."/>
            <person name="Pagani I."/>
            <person name="Teshima H."/>
            <person name="Detter J.C."/>
            <person name="Tapia R."/>
            <person name="Han C."/>
            <person name="Land M."/>
            <person name="Hauser L."/>
            <person name="Markowitz V."/>
            <person name="Cheng J.-F."/>
            <person name="Hugenholtz P."/>
            <person name="Woyke T."/>
            <person name="Wu D."/>
            <person name="Gronow S."/>
            <person name="Wellnitz S."/>
            <person name="Brambilla E."/>
            <person name="Klenk H.-P."/>
            <person name="Eisen J.A."/>
        </authorList>
    </citation>
    <scope>NUCLEOTIDE SEQUENCE [LARGE SCALE GENOMIC DNA]</scope>
    <source>
        <strain evidence="11">DSM 12168 / CIP 105900 / DD5/3</strain>
    </source>
</reference>
<dbReference type="SMART" id="SM00487">
    <property type="entry name" value="DEXDc"/>
    <property type="match status" value="1"/>
</dbReference>
<keyword evidence="8" id="KW-0051">Antiviral defense</keyword>
<keyword evidence="5" id="KW-0378">Hydrolase</keyword>
<dbReference type="GO" id="GO:0046872">
    <property type="term" value="F:metal ion binding"/>
    <property type="evidence" value="ECO:0007669"/>
    <property type="project" value="UniProtKB-KW"/>
</dbReference>
<dbReference type="Pfam" id="PF18019">
    <property type="entry name" value="Cas3_HD"/>
    <property type="match status" value="1"/>
</dbReference>
<dbReference type="InterPro" id="IPR006483">
    <property type="entry name" value="CRISPR-assoc_Cas3_HD"/>
</dbReference>
<evidence type="ECO:0000256" key="5">
    <source>
        <dbReference type="ARBA" id="ARBA00022801"/>
    </source>
</evidence>
<dbReference type="STRING" id="906968.Trebr_2179"/>
<dbReference type="AlphaFoldDB" id="F4LKN7"/>
<dbReference type="Gene3D" id="3.40.50.300">
    <property type="entry name" value="P-loop containing nucleotide triphosphate hydrolases"/>
    <property type="match status" value="2"/>
</dbReference>
<dbReference type="InterPro" id="IPR038257">
    <property type="entry name" value="CRISPR-assoc_Cas3_HD_sf"/>
</dbReference>
<feature type="domain" description="HD Cas3-type" evidence="9">
    <location>
        <begin position="14"/>
        <end position="205"/>
    </location>
</feature>
<dbReference type="InterPro" id="IPR027417">
    <property type="entry name" value="P-loop_NTPase"/>
</dbReference>
<organism evidence="10 11">
    <name type="scientific">Treponema brennaborense (strain DSM 12168 / CIP 105900 / DD5/3)</name>
    <dbReference type="NCBI Taxonomy" id="906968"/>
    <lineage>
        <taxon>Bacteria</taxon>
        <taxon>Pseudomonadati</taxon>
        <taxon>Spirochaetota</taxon>
        <taxon>Spirochaetia</taxon>
        <taxon>Spirochaetales</taxon>
        <taxon>Treponemataceae</taxon>
        <taxon>Treponema</taxon>
    </lineage>
</organism>
<dbReference type="InterPro" id="IPR054712">
    <property type="entry name" value="Cas3-like_dom"/>
</dbReference>
<dbReference type="Proteomes" id="UP000006546">
    <property type="component" value="Chromosome"/>
</dbReference>
<evidence type="ECO:0000256" key="4">
    <source>
        <dbReference type="ARBA" id="ARBA00022741"/>
    </source>
</evidence>
<protein>
    <submittedName>
        <fullName evidence="10">CRISPR-associated HD domain protein</fullName>
    </submittedName>
</protein>
<evidence type="ECO:0000256" key="3">
    <source>
        <dbReference type="ARBA" id="ARBA00022723"/>
    </source>
</evidence>
<gene>
    <name evidence="10" type="ordered locus">Trebr_2179</name>
</gene>
<dbReference type="GO" id="GO:0003676">
    <property type="term" value="F:nucleic acid binding"/>
    <property type="evidence" value="ECO:0007669"/>
    <property type="project" value="InterPro"/>
</dbReference>
<keyword evidence="4" id="KW-0547">Nucleotide-binding</keyword>
<evidence type="ECO:0000256" key="1">
    <source>
        <dbReference type="ARBA" id="ARBA00006847"/>
    </source>
</evidence>
<evidence type="ECO:0000256" key="8">
    <source>
        <dbReference type="ARBA" id="ARBA00023118"/>
    </source>
</evidence>
<dbReference type="NCBIfam" id="TIGR01596">
    <property type="entry name" value="cas3_HD"/>
    <property type="match status" value="1"/>
</dbReference>
<dbReference type="Gene3D" id="1.10.3210.30">
    <property type="match status" value="1"/>
</dbReference>